<evidence type="ECO:0000313" key="1">
    <source>
        <dbReference type="EMBL" id="EJX07386.1"/>
    </source>
</evidence>
<comment type="caution">
    <text evidence="1">The sequence shown here is derived from an EMBL/GenBank/DDBJ whole genome shotgun (WGS) entry which is preliminary data.</text>
</comment>
<name>J9D3Z4_9ZZZZ</name>
<sequence>MLIPNKRLIFAAVNIKKVLKKGFQCELHAGILSVFLSLTPFLTKKIFIPNQSLWLI</sequence>
<proteinExistence type="predicted"/>
<dbReference type="EMBL" id="AMCI01000890">
    <property type="protein sequence ID" value="EJX07386.1"/>
    <property type="molecule type" value="Genomic_DNA"/>
</dbReference>
<organism evidence="1">
    <name type="scientific">gut metagenome</name>
    <dbReference type="NCBI Taxonomy" id="749906"/>
    <lineage>
        <taxon>unclassified sequences</taxon>
        <taxon>metagenomes</taxon>
        <taxon>organismal metagenomes</taxon>
    </lineage>
</organism>
<accession>J9D3Z4</accession>
<protein>
    <submittedName>
        <fullName evidence="1">Uncharacterized protein</fullName>
    </submittedName>
</protein>
<gene>
    <name evidence="1" type="ORF">EVA_04505</name>
</gene>
<dbReference type="AlphaFoldDB" id="J9D3Z4"/>
<reference evidence="1" key="1">
    <citation type="journal article" date="2012" name="PLoS ONE">
        <title>Gene sets for utilization of primary and secondary nutrition supplies in the distal gut of endangered iberian lynx.</title>
        <authorList>
            <person name="Alcaide M."/>
            <person name="Messina E."/>
            <person name="Richter M."/>
            <person name="Bargiela R."/>
            <person name="Peplies J."/>
            <person name="Huws S.A."/>
            <person name="Newbold C.J."/>
            <person name="Golyshin P.N."/>
            <person name="Simon M.A."/>
            <person name="Lopez G."/>
            <person name="Yakimov M.M."/>
            <person name="Ferrer M."/>
        </authorList>
    </citation>
    <scope>NUCLEOTIDE SEQUENCE</scope>
</reference>